<comment type="caution">
    <text evidence="1">The sequence shown here is derived from an EMBL/GenBank/DDBJ whole genome shotgun (WGS) entry which is preliminary data.</text>
</comment>
<dbReference type="OrthoDB" id="1918685at2759"/>
<dbReference type="Proteomes" id="UP000053831">
    <property type="component" value="Unassembled WGS sequence"/>
</dbReference>
<name>A0A0M8N4B7_ESCWE</name>
<keyword evidence="2" id="KW-1185">Reference proteome</keyword>
<accession>A0A0M8N4B7</accession>
<dbReference type="EMBL" id="LGSR01000002">
    <property type="protein sequence ID" value="KOS22917.1"/>
    <property type="molecule type" value="Genomic_DNA"/>
</dbReference>
<proteinExistence type="predicted"/>
<sequence length="373" mass="41505">MAELDPTAITPVAGEEPFTLEPFIKFMLSTRRCVPSSVFLVEGVEFLVISQPTEKRAVRLLLGDGELCIQAILHGNMIPLVEKAEIYVGCYVRVEDFLLRLEEPSEYDEDARGKDGLVYLIVNELQVVGWNETYVALWKRQQKGKGVARSVPPVDLPPTAKEGDLAQEVADMGDDAGRTSDLFEAYEALAFPSRGPTPKAKTRATRTTGFSMAATPAGTSQQPVALPQDWHSPEIPLKLTTLRSIPHLPYTQNWSVNVLAIVVSLSDVEPSYLPPGKQRTARIADPSTSKHVHLTVFLDPEAFTPKLGSAVLLTGVKNHRFDGGSLKKYASDGMKLNGRRWWFEDPREMKWLDVQGINAWWTEMENYKLQVDG</sequence>
<gene>
    <name evidence="1" type="ORF">ESCO_003382</name>
</gene>
<organism evidence="1 2">
    <name type="scientific">Escovopsis weberi</name>
    <dbReference type="NCBI Taxonomy" id="150374"/>
    <lineage>
        <taxon>Eukaryota</taxon>
        <taxon>Fungi</taxon>
        <taxon>Dikarya</taxon>
        <taxon>Ascomycota</taxon>
        <taxon>Pezizomycotina</taxon>
        <taxon>Sordariomycetes</taxon>
        <taxon>Hypocreomycetidae</taxon>
        <taxon>Hypocreales</taxon>
        <taxon>Hypocreaceae</taxon>
        <taxon>Escovopsis</taxon>
    </lineage>
</organism>
<reference evidence="1 2" key="1">
    <citation type="submission" date="2015-07" db="EMBL/GenBank/DDBJ databases">
        <title>The genome of the fungus Escovopsis weberi, a specialized disease agent of ant agriculture.</title>
        <authorList>
            <person name="de Man T.J."/>
            <person name="Stajich J.E."/>
            <person name="Kubicek C.P."/>
            <person name="Chenthamara K."/>
            <person name="Atanasova L."/>
            <person name="Druzhinina I.S."/>
            <person name="Birnbaum S."/>
            <person name="Barribeau S.M."/>
            <person name="Teiling C."/>
            <person name="Suen G."/>
            <person name="Currie C."/>
            <person name="Gerardo N.M."/>
        </authorList>
    </citation>
    <scope>NUCLEOTIDE SEQUENCE [LARGE SCALE GENOMIC DNA]</scope>
</reference>
<protein>
    <submittedName>
        <fullName evidence="1">Uncharacterized protein</fullName>
    </submittedName>
</protein>
<dbReference type="AlphaFoldDB" id="A0A0M8N4B7"/>
<evidence type="ECO:0000313" key="2">
    <source>
        <dbReference type="Proteomes" id="UP000053831"/>
    </source>
</evidence>
<dbReference type="STRING" id="150374.A0A0M8N4B7"/>
<evidence type="ECO:0000313" key="1">
    <source>
        <dbReference type="EMBL" id="KOS22917.1"/>
    </source>
</evidence>